<organism evidence="1 2">
    <name type="scientific">Halorubrum vacuolatum</name>
    <name type="common">Natronobacterium vacuolatum</name>
    <dbReference type="NCBI Taxonomy" id="63740"/>
    <lineage>
        <taxon>Archaea</taxon>
        <taxon>Methanobacteriati</taxon>
        <taxon>Methanobacteriota</taxon>
        <taxon>Stenosarchaea group</taxon>
        <taxon>Halobacteria</taxon>
        <taxon>Halobacteriales</taxon>
        <taxon>Haloferacaceae</taxon>
        <taxon>Halorubrum</taxon>
    </lineage>
</organism>
<evidence type="ECO:0000313" key="1">
    <source>
        <dbReference type="EMBL" id="SNR24519.1"/>
    </source>
</evidence>
<dbReference type="EMBL" id="FZNQ01000001">
    <property type="protein sequence ID" value="SNR24519.1"/>
    <property type="molecule type" value="Genomic_DNA"/>
</dbReference>
<dbReference type="AlphaFoldDB" id="A0A238UT37"/>
<dbReference type="Proteomes" id="UP000198397">
    <property type="component" value="Unassembled WGS sequence"/>
</dbReference>
<gene>
    <name evidence="1" type="ORF">SAMN06264855_101272</name>
</gene>
<protein>
    <submittedName>
        <fullName evidence="1">Uncharacterized protein</fullName>
    </submittedName>
</protein>
<keyword evidence="2" id="KW-1185">Reference proteome</keyword>
<dbReference type="Pfam" id="PF26484">
    <property type="entry name" value="WNWW"/>
    <property type="match status" value="1"/>
</dbReference>
<proteinExistence type="predicted"/>
<name>A0A238UT37_HALVU</name>
<evidence type="ECO:0000313" key="2">
    <source>
        <dbReference type="Proteomes" id="UP000198397"/>
    </source>
</evidence>
<reference evidence="1 2" key="1">
    <citation type="submission" date="2017-06" db="EMBL/GenBank/DDBJ databases">
        <authorList>
            <person name="Kim H.J."/>
            <person name="Triplett B.A."/>
        </authorList>
    </citation>
    <scope>NUCLEOTIDE SEQUENCE [LARGE SCALE GENOMIC DNA]</scope>
    <source>
        <strain evidence="1 2">DSM 8800</strain>
    </source>
</reference>
<dbReference type="OrthoDB" id="197908at2157"/>
<accession>A0A238UT37</accession>
<sequence length="99" mass="11063">MDPKRLDAALAAEFGGTAAERRAIVRSARDLADSGNPSRDRGHALTVPDIIRHLSDAPDDSSLPERWNWWMGALDVAYGGYDYFTVRFIEGDDEAELRR</sequence>
<dbReference type="RefSeq" id="WP_089383248.1">
    <property type="nucleotide sequence ID" value="NZ_FZNQ01000001.1"/>
</dbReference>
<dbReference type="InterPro" id="IPR058716">
    <property type="entry name" value="WNWW_dom-containing"/>
</dbReference>